<keyword evidence="7 15" id="KW-0028">Amino-acid biosynthesis</keyword>
<evidence type="ECO:0000256" key="4">
    <source>
        <dbReference type="ARBA" id="ARBA00004696"/>
    </source>
</evidence>
<evidence type="ECO:0000256" key="6">
    <source>
        <dbReference type="ARBA" id="ARBA00009847"/>
    </source>
</evidence>
<proteinExistence type="inferred from homology"/>
<keyword evidence="12 15" id="KW-0456">Lyase</keyword>
<comment type="catalytic activity">
    <reaction evidence="1 16">
        <text>N-(5-phospho-beta-D-ribosyl)anthranilate = 1-(2-carboxyphenylamino)-1-deoxy-D-ribulose 5-phosphate</text>
        <dbReference type="Rhea" id="RHEA:21540"/>
        <dbReference type="ChEBI" id="CHEBI:18277"/>
        <dbReference type="ChEBI" id="CHEBI:58613"/>
        <dbReference type="EC" id="5.3.1.24"/>
    </reaction>
</comment>
<sequence>MENILEKIVKSKINWIKHRKKIQPLSSFQHNITLSDRNFIQALKNIHPALILEFKKHSPSLGILNDFNPEFVAKIYKKYASAISVLTDEKYFHGKFEFIPIIRNIAVQQPILCKDFFIDPYQIYLARYYQADSILLMLSILKDNQYRALEKLAYSLNMAVLTEINNKMELDRAINLNAKIIGINNRNLKNFSISTSNTYKLASKISKNTIVISESGINSYNQLRKFKNLVQGFLIGSALMSKKDLEHAVHKIITGNNKICGLTRVEDARMSKDFGAIYGGFIFCKSSKRYVNLKKAMNITKNVHMKYIGVFCNENISTISYIIDKIPLYAIQLHGNENQFYIDCLKKKIPKCVRVWKAISLNGEKKHANNLFDNVNKHVFDNIHGGSGTPFNWSLLKNYNLKNVILAGGLNIKNCISASDLGCFGLDFNSGIEISPGLKDKKKTFLIFRSLREHKTIIH</sequence>
<evidence type="ECO:0000256" key="15">
    <source>
        <dbReference type="HAMAP-Rule" id="MF_00134"/>
    </source>
</evidence>
<keyword evidence="8 15" id="KW-0210">Decarboxylase</keyword>
<dbReference type="GO" id="GO:0004425">
    <property type="term" value="F:indole-3-glycerol-phosphate synthase activity"/>
    <property type="evidence" value="ECO:0007669"/>
    <property type="project" value="UniProtKB-UniRule"/>
</dbReference>
<accession>A0A172WDJ4</accession>
<gene>
    <name evidence="16" type="primary">trpF</name>
    <name evidence="15" type="synonym">trpC</name>
    <name evidence="19" type="ORF">XW81_01310</name>
</gene>
<evidence type="ECO:0000256" key="8">
    <source>
        <dbReference type="ARBA" id="ARBA00022793"/>
    </source>
</evidence>
<dbReference type="NCBIfam" id="NF006945">
    <property type="entry name" value="PRK09427.1"/>
    <property type="match status" value="1"/>
</dbReference>
<dbReference type="SUPFAM" id="SSF51366">
    <property type="entry name" value="Ribulose-phoshate binding barrel"/>
    <property type="match status" value="2"/>
</dbReference>
<dbReference type="HAMAP" id="MF_00134_B">
    <property type="entry name" value="IGPS_B"/>
    <property type="match status" value="1"/>
</dbReference>
<evidence type="ECO:0000256" key="13">
    <source>
        <dbReference type="ARBA" id="ARBA00023268"/>
    </source>
</evidence>
<evidence type="ECO:0000256" key="2">
    <source>
        <dbReference type="ARBA" id="ARBA00001633"/>
    </source>
</evidence>
<dbReference type="InterPro" id="IPR045186">
    <property type="entry name" value="Indole-3-glycerol_P_synth"/>
</dbReference>
<dbReference type="CDD" id="cd00405">
    <property type="entry name" value="PRAI"/>
    <property type="match status" value="1"/>
</dbReference>
<dbReference type="InterPro" id="IPR013785">
    <property type="entry name" value="Aldolase_TIM"/>
</dbReference>
<evidence type="ECO:0000256" key="3">
    <source>
        <dbReference type="ARBA" id="ARBA00004664"/>
    </source>
</evidence>
<dbReference type="PATRIC" id="fig|118110.3.peg.262"/>
<comment type="function">
    <text evidence="14">Bifunctional enzyme that catalyzes two sequential steps of tryptophan biosynthetic pathway. The first reaction is catalyzed by the isomerase, coded by the TrpF domain; the second reaction is catalyzed by the synthase, coded by the TrpC domain.</text>
</comment>
<comment type="similarity">
    <text evidence="5">In the N-terminal section; belongs to the TrpC family.</text>
</comment>
<dbReference type="InterPro" id="IPR011060">
    <property type="entry name" value="RibuloseP-bd_barrel"/>
</dbReference>
<dbReference type="InterPro" id="IPR001240">
    <property type="entry name" value="PRAI_dom"/>
</dbReference>
<dbReference type="AlphaFoldDB" id="A0A172WDJ4"/>
<evidence type="ECO:0000256" key="7">
    <source>
        <dbReference type="ARBA" id="ARBA00022605"/>
    </source>
</evidence>
<dbReference type="Proteomes" id="UP000077654">
    <property type="component" value="Chromosome"/>
</dbReference>
<reference evidence="19 20" key="1">
    <citation type="submission" date="2015-04" db="EMBL/GenBank/DDBJ databases">
        <title>Buchnera aphidicola assembly.</title>
        <authorList>
            <person name="Zhang Y."/>
        </authorList>
    </citation>
    <scope>NUCLEOTIDE SEQUENCE [LARGE SCALE GENOMIC DNA]</scope>
    <source>
        <strain evidence="19 20">SC</strain>
    </source>
</reference>
<keyword evidence="20" id="KW-1185">Reference proteome</keyword>
<keyword evidence="9 15" id="KW-0822">Tryptophan biosynthesis</keyword>
<dbReference type="RefSeq" id="WP_082252561.1">
    <property type="nucleotide sequence ID" value="NZ_CP011299.1"/>
</dbReference>
<dbReference type="UniPathway" id="UPA00035">
    <property type="reaction ID" value="UER00042"/>
</dbReference>
<dbReference type="CDD" id="cd00331">
    <property type="entry name" value="IGPS"/>
    <property type="match status" value="1"/>
</dbReference>
<comment type="similarity">
    <text evidence="6">In the C-terminal section; belongs to the TrpF family.</text>
</comment>
<dbReference type="PROSITE" id="PS00614">
    <property type="entry name" value="IGPS"/>
    <property type="match status" value="1"/>
</dbReference>
<keyword evidence="11 16" id="KW-0413">Isomerase</keyword>
<evidence type="ECO:0000256" key="5">
    <source>
        <dbReference type="ARBA" id="ARBA00007902"/>
    </source>
</evidence>
<evidence type="ECO:0000256" key="14">
    <source>
        <dbReference type="ARBA" id="ARBA00025592"/>
    </source>
</evidence>
<comment type="pathway">
    <text evidence="4 15">Amino-acid biosynthesis; L-tryptophan biosynthesis; L-tryptophan from chorismate: step 4/5.</text>
</comment>
<protein>
    <recommendedName>
        <fullName evidence="15 16">Multifunctional fusion protein</fullName>
    </recommendedName>
    <domain>
        <recommendedName>
            <fullName evidence="15">Indole-3-glycerol phosphate synthase</fullName>
            <shortName evidence="15">IGPS</shortName>
            <ecNumber evidence="15">4.1.1.48</ecNumber>
        </recommendedName>
    </domain>
    <domain>
        <recommendedName>
            <fullName evidence="16">N-(5'-phosphoribosyl)anthranilate isomerase</fullName>
            <shortName evidence="16">PRAI</shortName>
            <ecNumber evidence="16">5.3.1.24</ecNumber>
        </recommendedName>
    </domain>
</protein>
<keyword evidence="13" id="KW-0511">Multifunctional enzyme</keyword>
<dbReference type="EC" id="5.3.1.24" evidence="16"/>
<dbReference type="GO" id="GO:0004640">
    <property type="term" value="F:phosphoribosylanthranilate isomerase activity"/>
    <property type="evidence" value="ECO:0007669"/>
    <property type="project" value="UniProtKB-UniRule"/>
</dbReference>
<dbReference type="Gene3D" id="3.20.20.70">
    <property type="entry name" value="Aldolase class I"/>
    <property type="match status" value="2"/>
</dbReference>
<dbReference type="GO" id="GO:0000162">
    <property type="term" value="P:L-tryptophan biosynthetic process"/>
    <property type="evidence" value="ECO:0007669"/>
    <property type="project" value="UniProtKB-UniRule"/>
</dbReference>
<dbReference type="PANTHER" id="PTHR22854:SF2">
    <property type="entry name" value="INDOLE-3-GLYCEROL-PHOSPHATE SYNTHASE"/>
    <property type="match status" value="1"/>
</dbReference>
<dbReference type="EC" id="4.1.1.48" evidence="15"/>
<dbReference type="Pfam" id="PF00218">
    <property type="entry name" value="IGPS"/>
    <property type="match status" value="1"/>
</dbReference>
<name>A0A172WDJ4_BUCSC</name>
<evidence type="ECO:0000256" key="16">
    <source>
        <dbReference type="HAMAP-Rule" id="MF_00135"/>
    </source>
</evidence>
<comment type="similarity">
    <text evidence="15">Belongs to the TrpC family.</text>
</comment>
<comment type="pathway">
    <text evidence="3 16">Amino-acid biosynthesis; L-tryptophan biosynthesis; L-tryptophan from chorismate: step 3/5.</text>
</comment>
<keyword evidence="10 15" id="KW-0057">Aromatic amino acid biosynthesis</keyword>
<dbReference type="EMBL" id="CP011299">
    <property type="protein sequence ID" value="ANF17044.1"/>
    <property type="molecule type" value="Genomic_DNA"/>
</dbReference>
<evidence type="ECO:0000313" key="20">
    <source>
        <dbReference type="Proteomes" id="UP000077654"/>
    </source>
</evidence>
<evidence type="ECO:0000256" key="1">
    <source>
        <dbReference type="ARBA" id="ARBA00001164"/>
    </source>
</evidence>
<evidence type="ECO:0000256" key="10">
    <source>
        <dbReference type="ARBA" id="ARBA00023141"/>
    </source>
</evidence>
<dbReference type="OrthoDB" id="9804217at2"/>
<evidence type="ECO:0000256" key="11">
    <source>
        <dbReference type="ARBA" id="ARBA00023235"/>
    </source>
</evidence>
<feature type="domain" description="N-(5'phosphoribosyl) anthranilate isomerase (PRAI)" evidence="18">
    <location>
        <begin position="257"/>
        <end position="445"/>
    </location>
</feature>
<comment type="catalytic activity">
    <reaction evidence="2 15">
        <text>1-(2-carboxyphenylamino)-1-deoxy-D-ribulose 5-phosphate + H(+) = (1S,2R)-1-C-(indol-3-yl)glycerol 3-phosphate + CO2 + H2O</text>
        <dbReference type="Rhea" id="RHEA:23476"/>
        <dbReference type="ChEBI" id="CHEBI:15377"/>
        <dbReference type="ChEBI" id="CHEBI:15378"/>
        <dbReference type="ChEBI" id="CHEBI:16526"/>
        <dbReference type="ChEBI" id="CHEBI:58613"/>
        <dbReference type="ChEBI" id="CHEBI:58866"/>
        <dbReference type="EC" id="4.1.1.48"/>
    </reaction>
</comment>
<evidence type="ECO:0000259" key="18">
    <source>
        <dbReference type="Pfam" id="PF00697"/>
    </source>
</evidence>
<dbReference type="Pfam" id="PF00697">
    <property type="entry name" value="PRAI"/>
    <property type="match status" value="1"/>
</dbReference>
<dbReference type="PANTHER" id="PTHR22854">
    <property type="entry name" value="TRYPTOPHAN BIOSYNTHESIS PROTEIN"/>
    <property type="match status" value="1"/>
</dbReference>
<feature type="domain" description="Indole-3-glycerol phosphate synthase" evidence="17">
    <location>
        <begin position="5"/>
        <end position="251"/>
    </location>
</feature>
<dbReference type="HAMAP" id="MF_00135">
    <property type="entry name" value="PRAI"/>
    <property type="match status" value="1"/>
</dbReference>
<evidence type="ECO:0000313" key="19">
    <source>
        <dbReference type="EMBL" id="ANF17044.1"/>
    </source>
</evidence>
<evidence type="ECO:0000256" key="9">
    <source>
        <dbReference type="ARBA" id="ARBA00022822"/>
    </source>
</evidence>
<evidence type="ECO:0000256" key="12">
    <source>
        <dbReference type="ARBA" id="ARBA00023239"/>
    </source>
</evidence>
<dbReference type="InterPro" id="IPR001468">
    <property type="entry name" value="Indole-3-GlycerolPSynthase_CS"/>
</dbReference>
<comment type="similarity">
    <text evidence="16">Belongs to the TrpF family.</text>
</comment>
<dbReference type="FunFam" id="3.20.20.70:FF:000024">
    <property type="entry name" value="Indole-3-glycerol phosphate synthase"/>
    <property type="match status" value="1"/>
</dbReference>
<evidence type="ECO:0000259" key="17">
    <source>
        <dbReference type="Pfam" id="PF00218"/>
    </source>
</evidence>
<organism evidence="19 20">
    <name type="scientific">Buchnera aphidicola subsp. Schlechtendalia chinensis</name>
    <dbReference type="NCBI Taxonomy" id="118110"/>
    <lineage>
        <taxon>Bacteria</taxon>
        <taxon>Pseudomonadati</taxon>
        <taxon>Pseudomonadota</taxon>
        <taxon>Gammaproteobacteria</taxon>
        <taxon>Enterobacterales</taxon>
        <taxon>Erwiniaceae</taxon>
        <taxon>Buchnera</taxon>
    </lineage>
</organism>
<dbReference type="InterPro" id="IPR013798">
    <property type="entry name" value="Indole-3-glycerol_P_synth_dom"/>
</dbReference>